<accession>A0A9P1N871</accession>
<reference evidence="1" key="1">
    <citation type="submission" date="2022-11" db="EMBL/GenBank/DDBJ databases">
        <authorList>
            <person name="Kikuchi T."/>
        </authorList>
    </citation>
    <scope>NUCLEOTIDE SEQUENCE</scope>
    <source>
        <strain evidence="1">PS1010</strain>
    </source>
</reference>
<sequence>MDLYDGIRELDRPFMHRSLCEVYEHFTGLYNQSQRFRLMPEYAEEIQTLKTQFFTKMREARRLSRLFENSLNPMLFLEDLVNNIEDMKDICHRLATIIQEHYALPILPREEEDG</sequence>
<evidence type="ECO:0000313" key="1">
    <source>
        <dbReference type="EMBL" id="CAI5454764.1"/>
    </source>
</evidence>
<evidence type="ECO:0000313" key="2">
    <source>
        <dbReference type="Proteomes" id="UP001152747"/>
    </source>
</evidence>
<organism evidence="1 2">
    <name type="scientific">Caenorhabditis angaria</name>
    <dbReference type="NCBI Taxonomy" id="860376"/>
    <lineage>
        <taxon>Eukaryota</taxon>
        <taxon>Metazoa</taxon>
        <taxon>Ecdysozoa</taxon>
        <taxon>Nematoda</taxon>
        <taxon>Chromadorea</taxon>
        <taxon>Rhabditida</taxon>
        <taxon>Rhabditina</taxon>
        <taxon>Rhabditomorpha</taxon>
        <taxon>Rhabditoidea</taxon>
        <taxon>Rhabditidae</taxon>
        <taxon>Peloderinae</taxon>
        <taxon>Caenorhabditis</taxon>
    </lineage>
</organism>
<comment type="caution">
    <text evidence="1">The sequence shown here is derived from an EMBL/GenBank/DDBJ whole genome shotgun (WGS) entry which is preliminary data.</text>
</comment>
<dbReference type="EMBL" id="CANHGI010000006">
    <property type="protein sequence ID" value="CAI5454764.1"/>
    <property type="molecule type" value="Genomic_DNA"/>
</dbReference>
<dbReference type="AlphaFoldDB" id="A0A9P1N871"/>
<proteinExistence type="predicted"/>
<name>A0A9P1N871_9PELO</name>
<keyword evidence="2" id="KW-1185">Reference proteome</keyword>
<dbReference type="Proteomes" id="UP001152747">
    <property type="component" value="Unassembled WGS sequence"/>
</dbReference>
<protein>
    <submittedName>
        <fullName evidence="1">Uncharacterized protein</fullName>
    </submittedName>
</protein>
<gene>
    <name evidence="1" type="ORF">CAMP_LOCUS17401</name>
</gene>